<name>G6FTI1_9CYAN</name>
<protein>
    <submittedName>
        <fullName evidence="2">Hedgehog/intein hint domain protein</fullName>
    </submittedName>
</protein>
<evidence type="ECO:0000259" key="1">
    <source>
        <dbReference type="SMART" id="SM00306"/>
    </source>
</evidence>
<organism evidence="2 3">
    <name type="scientific">Fischerella thermalis JSC-11</name>
    <dbReference type="NCBI Taxonomy" id="741277"/>
    <lineage>
        <taxon>Bacteria</taxon>
        <taxon>Bacillati</taxon>
        <taxon>Cyanobacteriota</taxon>
        <taxon>Cyanophyceae</taxon>
        <taxon>Nostocales</taxon>
        <taxon>Hapalosiphonaceae</taxon>
        <taxon>Fischerella</taxon>
    </lineage>
</organism>
<dbReference type="InterPro" id="IPR006141">
    <property type="entry name" value="Intein_N"/>
</dbReference>
<keyword evidence="3" id="KW-1185">Reference proteome</keyword>
<dbReference type="GO" id="GO:0016539">
    <property type="term" value="P:intein-mediated protein splicing"/>
    <property type="evidence" value="ECO:0007669"/>
    <property type="project" value="InterPro"/>
</dbReference>
<evidence type="ECO:0000313" key="2">
    <source>
        <dbReference type="EMBL" id="EHC13914.1"/>
    </source>
</evidence>
<gene>
    <name evidence="2" type="ORF">FJSC11DRAFT_2178</name>
</gene>
<feature type="domain" description="Hint" evidence="1">
    <location>
        <begin position="32"/>
        <end position="126"/>
    </location>
</feature>
<comment type="caution">
    <text evidence="2">The sequence shown here is derived from an EMBL/GenBank/DDBJ whole genome shotgun (WGS) entry which is preliminary data.</text>
</comment>
<reference evidence="2 3" key="1">
    <citation type="submission" date="2011-09" db="EMBL/GenBank/DDBJ databases">
        <title>The draft genome of Fischerella sp. JSC-11.</title>
        <authorList>
            <consortium name="US DOE Joint Genome Institute (JGI-PGF)"/>
            <person name="Lucas S."/>
            <person name="Han J."/>
            <person name="Lapidus A."/>
            <person name="Cheng J.-F."/>
            <person name="Goodwin L."/>
            <person name="Pitluck S."/>
            <person name="Peters L."/>
            <person name="Land M.L."/>
            <person name="Hauser L."/>
            <person name="Sarkisova S."/>
            <person name="Bryant D.A."/>
            <person name="Brown I."/>
            <person name="Woyke T.J."/>
        </authorList>
    </citation>
    <scope>NUCLEOTIDE SEQUENCE [LARGE SCALE GENOMIC DNA]</scope>
    <source>
        <strain evidence="2 3">JSC-11</strain>
    </source>
</reference>
<dbReference type="Gene3D" id="2.170.16.10">
    <property type="entry name" value="Hedgehog/Intein (Hint) domain"/>
    <property type="match status" value="1"/>
</dbReference>
<dbReference type="GeneID" id="35796415"/>
<dbReference type="CDD" id="cd00081">
    <property type="entry name" value="Hint"/>
    <property type="match status" value="1"/>
</dbReference>
<dbReference type="SUPFAM" id="SSF51294">
    <property type="entry name" value="Hedgehog/intein (Hint) domain"/>
    <property type="match status" value="1"/>
</dbReference>
<dbReference type="EMBL" id="AGIZ01000006">
    <property type="protein sequence ID" value="EHC13914.1"/>
    <property type="molecule type" value="Genomic_DNA"/>
</dbReference>
<dbReference type="PROSITE" id="PS50817">
    <property type="entry name" value="INTEIN_N_TER"/>
    <property type="match status" value="1"/>
</dbReference>
<accession>G6FTI1</accession>
<dbReference type="InterPro" id="IPR003587">
    <property type="entry name" value="Hint_dom_N"/>
</dbReference>
<evidence type="ECO:0000313" key="3">
    <source>
        <dbReference type="Proteomes" id="UP000004344"/>
    </source>
</evidence>
<dbReference type="Proteomes" id="UP000004344">
    <property type="component" value="Unassembled WGS sequence"/>
</dbReference>
<sequence length="166" mass="18353">MKNISKLTQIFWIGLIILLFSFCVTDVAAARGGCFAGGTAILTTEDYKPIEQLDQSDRIIGYNFTTHHPEEGNIGEIQVLSSPGYFLINDKIKVTESHPFYIKTSTGVKVVKAQKLKPGDQLVGEESHPVISSLDSNLAAHSSTPLKWSELPWQSSLEESRYQIAI</sequence>
<dbReference type="InterPro" id="IPR036844">
    <property type="entry name" value="Hint_dom_sf"/>
</dbReference>
<dbReference type="AlphaFoldDB" id="G6FTI1"/>
<dbReference type="SMART" id="SM00306">
    <property type="entry name" value="HintN"/>
    <property type="match status" value="1"/>
</dbReference>
<proteinExistence type="predicted"/>
<dbReference type="RefSeq" id="WP_009456734.1">
    <property type="nucleotide sequence ID" value="NZ_AGIZ01000006.1"/>
</dbReference>